<reference evidence="2" key="1">
    <citation type="journal article" date="2019" name="Beilstein J. Org. Chem.">
        <title>Nanangenines: drimane sesquiterpenoids as the dominant metabolite cohort of a novel Australian fungus, Aspergillus nanangensis.</title>
        <authorList>
            <person name="Lacey H.J."/>
            <person name="Gilchrist C.L.M."/>
            <person name="Crombie A."/>
            <person name="Kalaitzis J.A."/>
            <person name="Vuong D."/>
            <person name="Rutledge P.J."/>
            <person name="Turner P."/>
            <person name="Pitt J.I."/>
            <person name="Lacey E."/>
            <person name="Chooi Y.H."/>
            <person name="Piggott A.M."/>
        </authorList>
    </citation>
    <scope>NUCLEOTIDE SEQUENCE</scope>
    <source>
        <strain evidence="2">MST-FP2251</strain>
    </source>
</reference>
<gene>
    <name evidence="2" type="ORF">FE257_007395</name>
</gene>
<evidence type="ECO:0000313" key="2">
    <source>
        <dbReference type="EMBL" id="KAF9889287.1"/>
    </source>
</evidence>
<accession>A0AAD4GU23</accession>
<feature type="domain" description="Galactose oxidase-like Early set" evidence="1">
    <location>
        <begin position="46"/>
        <end position="98"/>
    </location>
</feature>
<protein>
    <recommendedName>
        <fullName evidence="1">Galactose oxidase-like Early set domain-containing protein</fullName>
    </recommendedName>
</protein>
<sequence>MRLLDQVEEDLPSWAADTEGKLSEDSESTLTEAKFLTICMNAAEKVTTKRAMDQQASSIIRYGSTTHTVNTDQRRIAVQLQWPLWRLLENTYNFQIPNVQVTV</sequence>
<dbReference type="AlphaFoldDB" id="A0AAD4GU23"/>
<name>A0AAD4GU23_ASPNN</name>
<dbReference type="Proteomes" id="UP001194746">
    <property type="component" value="Unassembled WGS sequence"/>
</dbReference>
<comment type="caution">
    <text evidence="2">The sequence shown here is derived from an EMBL/GenBank/DDBJ whole genome shotgun (WGS) entry which is preliminary data.</text>
</comment>
<evidence type="ECO:0000313" key="3">
    <source>
        <dbReference type="Proteomes" id="UP001194746"/>
    </source>
</evidence>
<dbReference type="Pfam" id="PF09118">
    <property type="entry name" value="GO-like_E_set"/>
    <property type="match status" value="1"/>
</dbReference>
<reference evidence="2" key="2">
    <citation type="submission" date="2020-02" db="EMBL/GenBank/DDBJ databases">
        <authorList>
            <person name="Gilchrist C.L.M."/>
            <person name="Chooi Y.-H."/>
        </authorList>
    </citation>
    <scope>NUCLEOTIDE SEQUENCE</scope>
    <source>
        <strain evidence="2">MST-FP2251</strain>
    </source>
</reference>
<organism evidence="2 3">
    <name type="scientific">Aspergillus nanangensis</name>
    <dbReference type="NCBI Taxonomy" id="2582783"/>
    <lineage>
        <taxon>Eukaryota</taxon>
        <taxon>Fungi</taxon>
        <taxon>Dikarya</taxon>
        <taxon>Ascomycota</taxon>
        <taxon>Pezizomycotina</taxon>
        <taxon>Eurotiomycetes</taxon>
        <taxon>Eurotiomycetidae</taxon>
        <taxon>Eurotiales</taxon>
        <taxon>Aspergillaceae</taxon>
        <taxon>Aspergillus</taxon>
        <taxon>Aspergillus subgen. Circumdati</taxon>
    </lineage>
</organism>
<keyword evidence="3" id="KW-1185">Reference proteome</keyword>
<dbReference type="InterPro" id="IPR013783">
    <property type="entry name" value="Ig-like_fold"/>
</dbReference>
<dbReference type="EMBL" id="VCAU01000037">
    <property type="protein sequence ID" value="KAF9889287.1"/>
    <property type="molecule type" value="Genomic_DNA"/>
</dbReference>
<dbReference type="Gene3D" id="2.60.40.10">
    <property type="entry name" value="Immunoglobulins"/>
    <property type="match status" value="1"/>
</dbReference>
<evidence type="ECO:0000259" key="1">
    <source>
        <dbReference type="Pfam" id="PF09118"/>
    </source>
</evidence>
<dbReference type="InterPro" id="IPR015202">
    <property type="entry name" value="GO-like_E_set"/>
</dbReference>
<proteinExistence type="predicted"/>